<evidence type="ECO:0000313" key="2">
    <source>
        <dbReference type="EMBL" id="KAH8696510.1"/>
    </source>
</evidence>
<comment type="caution">
    <text evidence="2">The sequence shown here is derived from an EMBL/GenBank/DDBJ whole genome shotgun (WGS) entry which is preliminary data.</text>
</comment>
<evidence type="ECO:0000313" key="3">
    <source>
        <dbReference type="Proteomes" id="UP001201262"/>
    </source>
</evidence>
<organism evidence="2 3">
    <name type="scientific">Talaromyces proteolyticus</name>
    <dbReference type="NCBI Taxonomy" id="1131652"/>
    <lineage>
        <taxon>Eukaryota</taxon>
        <taxon>Fungi</taxon>
        <taxon>Dikarya</taxon>
        <taxon>Ascomycota</taxon>
        <taxon>Pezizomycotina</taxon>
        <taxon>Eurotiomycetes</taxon>
        <taxon>Eurotiomycetidae</taxon>
        <taxon>Eurotiales</taxon>
        <taxon>Trichocomaceae</taxon>
        <taxon>Talaromyces</taxon>
        <taxon>Talaromyces sect. Bacilispori</taxon>
    </lineage>
</organism>
<dbReference type="RefSeq" id="XP_046071446.1">
    <property type="nucleotide sequence ID" value="XM_046216397.1"/>
</dbReference>
<gene>
    <name evidence="2" type="ORF">BGW36DRAFT_381141</name>
</gene>
<feature type="region of interest" description="Disordered" evidence="1">
    <location>
        <begin position="65"/>
        <end position="100"/>
    </location>
</feature>
<dbReference type="Proteomes" id="UP001201262">
    <property type="component" value="Unassembled WGS sequence"/>
</dbReference>
<name>A0AAD4KTE1_9EURO</name>
<dbReference type="AlphaFoldDB" id="A0AAD4KTE1"/>
<reference evidence="2" key="1">
    <citation type="submission" date="2021-12" db="EMBL/GenBank/DDBJ databases">
        <title>Convergent genome expansion in fungi linked to evolution of root-endophyte symbiosis.</title>
        <authorList>
            <consortium name="DOE Joint Genome Institute"/>
            <person name="Ke Y.-H."/>
            <person name="Bonito G."/>
            <person name="Liao H.-L."/>
            <person name="Looney B."/>
            <person name="Rojas-Flechas A."/>
            <person name="Nash J."/>
            <person name="Hameed K."/>
            <person name="Schadt C."/>
            <person name="Martin F."/>
            <person name="Crous P.W."/>
            <person name="Miettinen O."/>
            <person name="Magnuson J.K."/>
            <person name="Labbe J."/>
            <person name="Jacobson D."/>
            <person name="Doktycz M.J."/>
            <person name="Veneault-Fourrey C."/>
            <person name="Kuo A."/>
            <person name="Mondo S."/>
            <person name="Calhoun S."/>
            <person name="Riley R."/>
            <person name="Ohm R."/>
            <person name="LaButti K."/>
            <person name="Andreopoulos B."/>
            <person name="Pangilinan J."/>
            <person name="Nolan M."/>
            <person name="Tritt A."/>
            <person name="Clum A."/>
            <person name="Lipzen A."/>
            <person name="Daum C."/>
            <person name="Barry K."/>
            <person name="Grigoriev I.V."/>
            <person name="Vilgalys R."/>
        </authorList>
    </citation>
    <scope>NUCLEOTIDE SEQUENCE</scope>
    <source>
        <strain evidence="2">PMI_201</strain>
    </source>
</reference>
<accession>A0AAD4KTE1</accession>
<dbReference type="EMBL" id="JAJTJA010000007">
    <property type="protein sequence ID" value="KAH8696510.1"/>
    <property type="molecule type" value="Genomic_DNA"/>
</dbReference>
<proteinExistence type="predicted"/>
<dbReference type="GeneID" id="70246684"/>
<keyword evidence="3" id="KW-1185">Reference proteome</keyword>
<feature type="compositionally biased region" description="Basic and acidic residues" evidence="1">
    <location>
        <begin position="81"/>
        <end position="90"/>
    </location>
</feature>
<protein>
    <submittedName>
        <fullName evidence="2">Uncharacterized protein</fullName>
    </submittedName>
</protein>
<sequence length="100" mass="11504">MGTRIHLTRPWFWRTARTSHRPSADFLNLHRWKSSLLLAYLSACGTSGIRDERFIDESIHEEMRDSNVTDESVCGRLQTTSRREQGRDIEPEGGEIGSLD</sequence>
<evidence type="ECO:0000256" key="1">
    <source>
        <dbReference type="SAM" id="MobiDB-lite"/>
    </source>
</evidence>